<accession>A0A0Q3MPG3</accession>
<keyword evidence="3" id="KW-1185">Reference proteome</keyword>
<feature type="region of interest" description="Disordered" evidence="1">
    <location>
        <begin position="55"/>
        <end position="75"/>
    </location>
</feature>
<gene>
    <name evidence="2" type="ORF">AAES_87436</name>
</gene>
<comment type="caution">
    <text evidence="2">The sequence shown here is derived from an EMBL/GenBank/DDBJ whole genome shotgun (WGS) entry which is preliminary data.</text>
</comment>
<dbReference type="EMBL" id="LMAW01001113">
    <property type="protein sequence ID" value="KQK84421.1"/>
    <property type="molecule type" value="Genomic_DNA"/>
</dbReference>
<sequence>MRMENNQSWSCIRSQVDVRTIMPKAFALVTFPAVDMHPVWRDFVSVLHSSKSFSKIQESPASTSSSFLAGAKHDPGDKVDNGCSWLVWVQLGKEMADVVFLVHLQGEEEV</sequence>
<evidence type="ECO:0000313" key="2">
    <source>
        <dbReference type="EMBL" id="KQK84421.1"/>
    </source>
</evidence>
<reference evidence="2 3" key="1">
    <citation type="submission" date="2015-10" db="EMBL/GenBank/DDBJ databases">
        <authorList>
            <person name="Gilbert D.G."/>
        </authorList>
    </citation>
    <scope>NUCLEOTIDE SEQUENCE [LARGE SCALE GENOMIC DNA]</scope>
    <source>
        <strain evidence="2">FVVF132</strain>
    </source>
</reference>
<evidence type="ECO:0000313" key="3">
    <source>
        <dbReference type="Proteomes" id="UP000051836"/>
    </source>
</evidence>
<proteinExistence type="predicted"/>
<dbReference type="AlphaFoldDB" id="A0A0Q3MPG3"/>
<evidence type="ECO:0000256" key="1">
    <source>
        <dbReference type="SAM" id="MobiDB-lite"/>
    </source>
</evidence>
<organism evidence="2 3">
    <name type="scientific">Amazona aestiva</name>
    <name type="common">Blue-fronted Amazon parrot</name>
    <dbReference type="NCBI Taxonomy" id="12930"/>
    <lineage>
        <taxon>Eukaryota</taxon>
        <taxon>Metazoa</taxon>
        <taxon>Chordata</taxon>
        <taxon>Craniata</taxon>
        <taxon>Vertebrata</taxon>
        <taxon>Euteleostomi</taxon>
        <taxon>Archelosauria</taxon>
        <taxon>Archosauria</taxon>
        <taxon>Dinosauria</taxon>
        <taxon>Saurischia</taxon>
        <taxon>Theropoda</taxon>
        <taxon>Coelurosauria</taxon>
        <taxon>Aves</taxon>
        <taxon>Neognathae</taxon>
        <taxon>Neoaves</taxon>
        <taxon>Telluraves</taxon>
        <taxon>Australaves</taxon>
        <taxon>Psittaciformes</taxon>
        <taxon>Psittacidae</taxon>
        <taxon>Amazona</taxon>
    </lineage>
</organism>
<dbReference type="Proteomes" id="UP000051836">
    <property type="component" value="Unassembled WGS sequence"/>
</dbReference>
<feature type="compositionally biased region" description="Polar residues" evidence="1">
    <location>
        <begin position="55"/>
        <end position="67"/>
    </location>
</feature>
<name>A0A0Q3MPG3_AMAAE</name>
<protein>
    <submittedName>
        <fullName evidence="2">Uncharacterized protein</fullName>
    </submittedName>
</protein>